<dbReference type="InterPro" id="IPR009057">
    <property type="entry name" value="Homeodomain-like_sf"/>
</dbReference>
<feature type="compositionally biased region" description="Basic and acidic residues" evidence="9">
    <location>
        <begin position="308"/>
        <end position="321"/>
    </location>
</feature>
<keyword evidence="6" id="KW-0804">Transcription</keyword>
<keyword evidence="5" id="KW-0010">Activator</keyword>
<dbReference type="Pfam" id="PF16589">
    <property type="entry name" value="BRCT_2"/>
    <property type="match status" value="1"/>
</dbReference>
<dbReference type="GO" id="GO:0070187">
    <property type="term" value="C:shelterin complex"/>
    <property type="evidence" value="ECO:0007669"/>
    <property type="project" value="TreeGrafter"/>
</dbReference>
<dbReference type="Gene3D" id="1.10.150.60">
    <property type="entry name" value="ARID DNA-binding domain"/>
    <property type="match status" value="1"/>
</dbReference>
<keyword evidence="12" id="KW-1185">Reference proteome</keyword>
<dbReference type="AlphaFoldDB" id="A0A384K600"/>
<dbReference type="VEuPathDB" id="FungiDB:Bcin16g00440"/>
<proteinExistence type="inferred from homology"/>
<accession>A0A384K600</accession>
<dbReference type="InterPro" id="IPR001357">
    <property type="entry name" value="BRCT_dom"/>
</dbReference>
<dbReference type="Gene3D" id="3.40.50.10190">
    <property type="entry name" value="BRCT domain"/>
    <property type="match status" value="1"/>
</dbReference>
<feature type="domain" description="ARID" evidence="10">
    <location>
        <begin position="489"/>
        <end position="582"/>
    </location>
</feature>
<dbReference type="InterPro" id="IPR039595">
    <property type="entry name" value="TE2IP/Rap1"/>
</dbReference>
<dbReference type="InterPro" id="IPR001606">
    <property type="entry name" value="ARID_dom"/>
</dbReference>
<evidence type="ECO:0000256" key="7">
    <source>
        <dbReference type="ARBA" id="ARBA00023242"/>
    </source>
</evidence>
<feature type="compositionally biased region" description="Basic and acidic residues" evidence="9">
    <location>
        <begin position="676"/>
        <end position="687"/>
    </location>
</feature>
<dbReference type="Gene3D" id="1.10.10.2170">
    <property type="match status" value="1"/>
</dbReference>
<evidence type="ECO:0000313" key="11">
    <source>
        <dbReference type="EMBL" id="ATZ58192.1"/>
    </source>
</evidence>
<dbReference type="OrthoDB" id="435460at2759"/>
<feature type="compositionally biased region" description="Basic and acidic residues" evidence="9">
    <location>
        <begin position="722"/>
        <end position="734"/>
    </location>
</feature>
<comment type="subcellular location">
    <subcellularLocation>
        <location evidence="8">Nucleus</location>
    </subcellularLocation>
    <subcellularLocation>
        <location evidence="8">Chromosome</location>
        <location evidence="8">Telomere</location>
    </subcellularLocation>
</comment>
<dbReference type="CDD" id="cd11655">
    <property type="entry name" value="rap1_myb-like"/>
    <property type="match status" value="1"/>
</dbReference>
<dbReference type="CDD" id="cd16100">
    <property type="entry name" value="ARID"/>
    <property type="match status" value="1"/>
</dbReference>
<dbReference type="SUPFAM" id="SSF46774">
    <property type="entry name" value="ARID-like"/>
    <property type="match status" value="1"/>
</dbReference>
<dbReference type="PANTHER" id="PTHR16466:SF6">
    <property type="entry name" value="TELOMERIC REPEAT-BINDING FACTOR 2-INTERACTING PROTEIN 1"/>
    <property type="match status" value="1"/>
</dbReference>
<evidence type="ECO:0000313" key="12">
    <source>
        <dbReference type="Proteomes" id="UP000001798"/>
    </source>
</evidence>
<dbReference type="Pfam" id="PF01388">
    <property type="entry name" value="ARID"/>
    <property type="match status" value="1"/>
</dbReference>
<dbReference type="SUPFAM" id="SSF46689">
    <property type="entry name" value="Homeodomain-like"/>
    <property type="match status" value="1"/>
</dbReference>
<dbReference type="PANTHER" id="PTHR16466">
    <property type="entry name" value="TELOMERE REPEAT-BINDING FACTOR 2-INTERACTING PROTEIN 1"/>
    <property type="match status" value="1"/>
</dbReference>
<feature type="compositionally biased region" description="Pro residues" evidence="9">
    <location>
        <begin position="217"/>
        <end position="232"/>
    </location>
</feature>
<dbReference type="Gene3D" id="1.10.10.60">
    <property type="entry name" value="Homeodomain-like"/>
    <property type="match status" value="1"/>
</dbReference>
<dbReference type="RefSeq" id="XP_001546874.2">
    <property type="nucleotide sequence ID" value="XM_001546824.2"/>
</dbReference>
<feature type="compositionally biased region" description="Polar residues" evidence="9">
    <location>
        <begin position="403"/>
        <end position="414"/>
    </location>
</feature>
<keyword evidence="3 8" id="KW-0779">Telomere</keyword>
<keyword evidence="7 8" id="KW-0539">Nucleus</keyword>
<dbReference type="InterPro" id="IPR036420">
    <property type="entry name" value="BRCT_dom_sf"/>
</dbReference>
<evidence type="ECO:0000256" key="3">
    <source>
        <dbReference type="ARBA" id="ARBA00022895"/>
    </source>
</evidence>
<organism evidence="11 12">
    <name type="scientific">Botryotinia fuckeliana (strain B05.10)</name>
    <name type="common">Noble rot fungus</name>
    <name type="synonym">Botrytis cinerea</name>
    <dbReference type="NCBI Taxonomy" id="332648"/>
    <lineage>
        <taxon>Eukaryota</taxon>
        <taxon>Fungi</taxon>
        <taxon>Dikarya</taxon>
        <taxon>Ascomycota</taxon>
        <taxon>Pezizomycotina</taxon>
        <taxon>Leotiomycetes</taxon>
        <taxon>Helotiales</taxon>
        <taxon>Sclerotiniaceae</taxon>
        <taxon>Botrytis</taxon>
    </lineage>
</organism>
<dbReference type="InterPro" id="IPR021661">
    <property type="entry name" value="Rap1_C"/>
</dbReference>
<dbReference type="Pfam" id="PF08914">
    <property type="entry name" value="Myb_Rap1"/>
    <property type="match status" value="1"/>
</dbReference>
<evidence type="ECO:0000256" key="9">
    <source>
        <dbReference type="SAM" id="MobiDB-lite"/>
    </source>
</evidence>
<evidence type="ECO:0000256" key="1">
    <source>
        <dbReference type="ARBA" id="ARBA00010467"/>
    </source>
</evidence>
<evidence type="ECO:0000256" key="5">
    <source>
        <dbReference type="ARBA" id="ARBA00023159"/>
    </source>
</evidence>
<name>A0A384K600_BOTFB</name>
<dbReference type="GO" id="GO:0031848">
    <property type="term" value="P:protection from non-homologous end joining at telomere"/>
    <property type="evidence" value="ECO:0007669"/>
    <property type="project" value="TreeGrafter"/>
</dbReference>
<gene>
    <name evidence="11" type="ORF">BCIN_16g00440</name>
</gene>
<feature type="compositionally biased region" description="Polar residues" evidence="9">
    <location>
        <begin position="657"/>
        <end position="667"/>
    </location>
</feature>
<feature type="region of interest" description="Disordered" evidence="9">
    <location>
        <begin position="308"/>
        <end position="473"/>
    </location>
</feature>
<feature type="region of interest" description="Disordered" evidence="9">
    <location>
        <begin position="165"/>
        <end position="245"/>
    </location>
</feature>
<evidence type="ECO:0000256" key="8">
    <source>
        <dbReference type="RuleBase" id="RU367107"/>
    </source>
</evidence>
<feature type="compositionally biased region" description="Polar residues" evidence="9">
    <location>
        <begin position="359"/>
        <end position="371"/>
    </location>
</feature>
<feature type="region of interest" description="Disordered" evidence="9">
    <location>
        <begin position="640"/>
        <end position="804"/>
    </location>
</feature>
<dbReference type="Proteomes" id="UP000001798">
    <property type="component" value="Chromosome 16"/>
</dbReference>
<keyword evidence="4" id="KW-0805">Transcription regulation</keyword>
<keyword evidence="2 8" id="KW-0158">Chromosome</keyword>
<feature type="compositionally biased region" description="Basic and acidic residues" evidence="9">
    <location>
        <begin position="752"/>
        <end position="765"/>
    </location>
</feature>
<dbReference type="PROSITE" id="PS51011">
    <property type="entry name" value="ARID"/>
    <property type="match status" value="1"/>
</dbReference>
<reference evidence="11 12" key="3">
    <citation type="journal article" date="2017" name="Mol. Plant Pathol.">
        <title>A gapless genome sequence of the fungus Botrytis cinerea.</title>
        <authorList>
            <person name="Van Kan J.A."/>
            <person name="Stassen J.H."/>
            <person name="Mosbach A."/>
            <person name="Van Der Lee T.A."/>
            <person name="Faino L."/>
            <person name="Farmer A.D."/>
            <person name="Papasotiriou D.G."/>
            <person name="Zhou S."/>
            <person name="Seidl M.F."/>
            <person name="Cottam E."/>
            <person name="Edel D."/>
            <person name="Hahn M."/>
            <person name="Schwartz D.C."/>
            <person name="Dietrich R.A."/>
            <person name="Widdison S."/>
            <person name="Scalliet G."/>
        </authorList>
    </citation>
    <scope>NUCLEOTIDE SEQUENCE [LARGE SCALE GENOMIC DNA]</scope>
    <source>
        <strain evidence="11 12">B05.10</strain>
    </source>
</reference>
<sequence>MASVVYDGVGGGGVLFEGMKFFILQRVPSRSRWVELIRSNGGEVEKLEKNAENIIADHMRKDAPPGSISWKFIEDSARAGKLVDMDEYRCGERAAAQPAKTRRTRFTTEDDRILTQWVLEGERLGRFIKGNELYIELAEQYPHHTYQSWLDRWKRHLLPSYEAGNLPYEHDDNLPSPDREPKKRAKGGLAKPLATRVSHERAQSAASSGTVSVPASTAPPKPTSSRPPPQPSRPINSEASASEVEIKEPVIGGIFTKEDDDLLREEFESICKVDSSEEIEAWGLWTKTHGRHPAQEWRNYFHEDFRPREMKKREKKTETSDKSISAPLIRHVSSPLSGRSPKEVTQTNHSTKIPERTLVKTTAKSSATSHNTESRVDPKLNTPEVSTRTKHSTYKQKKDSPEIATQSSATSSINVKPISDSKLSTPVEVNAKTKHSPPQFEEALVKATARSSATPSRNAKSKVDQEPKTPEAAPVEFDLEQRPFMNSLTTEEDYFTLTLKQFCEEDEEEPIFNPRIRGKQISLFRLWQIVMVFGGFEKINAESQWQEVADKLSFPIANRSEAAQDLKSCYDEILSEFEKVVTEEENDPRSILMFAASPDDTSIASQFADSIIRSVQRPTGHERDVEDDDEVVELPPLKNSKQFSTMSTKKRAIDSDGLSNHSESSAINPKRKAKRVRTDKGKGREVEIPSTPEHIFNATKPSRHTSPLKYQVNEGDDGSSGEDSRDLETRERIFRTQQKKSPSLIRRAPAKKLIEPETQDFHYPDIDNQAPIASSNPVPRKGTPGSIIDLSRDSSSKSEAEADSPDAVEIEFAKYIDLGYSEDIIYKALIASTYDFDTASPVMNQLQMGRGIPDDLAGVWTLRDDNALKKRKGKEYERIRGKHGDGRVNARIKFLRNLSEIDQ</sequence>
<dbReference type="GO" id="GO:0010833">
    <property type="term" value="P:telomere maintenance via telomere lengthening"/>
    <property type="evidence" value="ECO:0007669"/>
    <property type="project" value="UniProtKB-UniRule"/>
</dbReference>
<dbReference type="SMART" id="SM00501">
    <property type="entry name" value="BRIGHT"/>
    <property type="match status" value="1"/>
</dbReference>
<reference evidence="11 12" key="2">
    <citation type="journal article" date="2012" name="Eukaryot. Cell">
        <title>Genome update of Botrytis cinerea strains B05.10 and T4.</title>
        <authorList>
            <person name="Staats M."/>
            <person name="van Kan J.A."/>
        </authorList>
    </citation>
    <scope>NUCLEOTIDE SEQUENCE [LARGE SCALE GENOMIC DNA]</scope>
    <source>
        <strain evidence="11 12">B05.10</strain>
    </source>
</reference>
<feature type="compositionally biased region" description="Basic and acidic residues" evidence="9">
    <location>
        <begin position="790"/>
        <end position="800"/>
    </location>
</feature>
<dbReference type="EMBL" id="CP009820">
    <property type="protein sequence ID" value="ATZ58192.1"/>
    <property type="molecule type" value="Genomic_DNA"/>
</dbReference>
<evidence type="ECO:0000256" key="6">
    <source>
        <dbReference type="ARBA" id="ARBA00023163"/>
    </source>
</evidence>
<comment type="function">
    <text evidence="8">Involved in the regulation of telomere length, clustering and has a specific role in telomere position effect (TPE).</text>
</comment>
<dbReference type="InterPro" id="IPR038104">
    <property type="entry name" value="Rap1_C_sf"/>
</dbReference>
<evidence type="ECO:0000259" key="10">
    <source>
        <dbReference type="PROSITE" id="PS51011"/>
    </source>
</evidence>
<feature type="compositionally biased region" description="Basic and acidic residues" evidence="9">
    <location>
        <begin position="168"/>
        <end position="181"/>
    </location>
</feature>
<protein>
    <recommendedName>
        <fullName evidence="8">DNA-binding protein RAP1</fullName>
    </recommendedName>
</protein>
<dbReference type="GO" id="GO:0042162">
    <property type="term" value="F:telomeric DNA binding"/>
    <property type="evidence" value="ECO:0007669"/>
    <property type="project" value="TreeGrafter"/>
</dbReference>
<dbReference type="InterPro" id="IPR015010">
    <property type="entry name" value="TERF2IP_Myb"/>
</dbReference>
<dbReference type="SMART" id="SM01014">
    <property type="entry name" value="ARID"/>
    <property type="match status" value="1"/>
</dbReference>
<evidence type="ECO:0000256" key="4">
    <source>
        <dbReference type="ARBA" id="ARBA00023015"/>
    </source>
</evidence>
<dbReference type="Pfam" id="PF11626">
    <property type="entry name" value="Rap1_C"/>
    <property type="match status" value="1"/>
</dbReference>
<comment type="similarity">
    <text evidence="1 8">Belongs to the RAP1 family.</text>
</comment>
<reference evidence="11 12" key="1">
    <citation type="journal article" date="2011" name="PLoS Genet.">
        <title>Genomic analysis of the necrotrophic fungal pathogens Sclerotinia sclerotiorum and Botrytis cinerea.</title>
        <authorList>
            <person name="Amselem J."/>
            <person name="Cuomo C.A."/>
            <person name="van Kan J.A."/>
            <person name="Viaud M."/>
            <person name="Benito E.P."/>
            <person name="Couloux A."/>
            <person name="Coutinho P.M."/>
            <person name="de Vries R.P."/>
            <person name="Dyer P.S."/>
            <person name="Fillinger S."/>
            <person name="Fournier E."/>
            <person name="Gout L."/>
            <person name="Hahn M."/>
            <person name="Kohn L."/>
            <person name="Lapalu N."/>
            <person name="Plummer K.M."/>
            <person name="Pradier J.M."/>
            <person name="Quevillon E."/>
            <person name="Sharon A."/>
            <person name="Simon A."/>
            <person name="ten Have A."/>
            <person name="Tudzynski B."/>
            <person name="Tudzynski P."/>
            <person name="Wincker P."/>
            <person name="Andrew M."/>
            <person name="Anthouard V."/>
            <person name="Beever R.E."/>
            <person name="Beffa R."/>
            <person name="Benoit I."/>
            <person name="Bouzid O."/>
            <person name="Brault B."/>
            <person name="Chen Z."/>
            <person name="Choquer M."/>
            <person name="Collemare J."/>
            <person name="Cotton P."/>
            <person name="Danchin E.G."/>
            <person name="Da Silva C."/>
            <person name="Gautier A."/>
            <person name="Giraud C."/>
            <person name="Giraud T."/>
            <person name="Gonzalez C."/>
            <person name="Grossetete S."/>
            <person name="Guldener U."/>
            <person name="Henrissat B."/>
            <person name="Howlett B.J."/>
            <person name="Kodira C."/>
            <person name="Kretschmer M."/>
            <person name="Lappartient A."/>
            <person name="Leroch M."/>
            <person name="Levis C."/>
            <person name="Mauceli E."/>
            <person name="Neuveglise C."/>
            <person name="Oeser B."/>
            <person name="Pearson M."/>
            <person name="Poulain J."/>
            <person name="Poussereau N."/>
            <person name="Quesneville H."/>
            <person name="Rascle C."/>
            <person name="Schumacher J."/>
            <person name="Segurens B."/>
            <person name="Sexton A."/>
            <person name="Silva E."/>
            <person name="Sirven C."/>
            <person name="Soanes D.M."/>
            <person name="Talbot N.J."/>
            <person name="Templeton M."/>
            <person name="Yandava C."/>
            <person name="Yarden O."/>
            <person name="Zeng Q."/>
            <person name="Rollins J.A."/>
            <person name="Lebrun M.H."/>
            <person name="Dickman M."/>
        </authorList>
    </citation>
    <scope>NUCLEOTIDE SEQUENCE [LARGE SCALE GENOMIC DNA]</scope>
    <source>
        <strain evidence="11 12">B05.10</strain>
    </source>
</reference>
<dbReference type="InterPro" id="IPR036431">
    <property type="entry name" value="ARID_dom_sf"/>
</dbReference>
<dbReference type="GeneID" id="5427357"/>
<evidence type="ECO:0000256" key="2">
    <source>
        <dbReference type="ARBA" id="ARBA00022454"/>
    </source>
</evidence>
<comment type="subunit">
    <text evidence="8">Homodimer.</text>
</comment>
<feature type="compositionally biased region" description="Polar residues" evidence="9">
    <location>
        <begin position="449"/>
        <end position="458"/>
    </location>
</feature>
<dbReference type="KEGG" id="bfu:BCIN_16g00440"/>